<proteinExistence type="predicted"/>
<protein>
    <submittedName>
        <fullName evidence="1">Uncharacterized protein</fullName>
    </submittedName>
</protein>
<reference evidence="1" key="1">
    <citation type="submission" date="2023-03" db="UniProtKB">
        <authorList>
            <consortium name="EnsemblPlants"/>
        </authorList>
    </citation>
    <scope>IDENTIFICATION</scope>
</reference>
<dbReference type="Gramene" id="MELO3C029135.2.1">
    <property type="protein sequence ID" value="MELO3C029135.2.1"/>
    <property type="gene ID" value="MELO3C029135.2"/>
</dbReference>
<dbReference type="AlphaFoldDB" id="A0A9I9E5P1"/>
<sequence>MVSFKSSSLLVILGTSWLFIIRFKVLLQELKQQGITYNCWLMSVDRLETQRALFDEVMALVELSPLSGALAGFRLSRID</sequence>
<organism evidence="1">
    <name type="scientific">Cucumis melo</name>
    <name type="common">Muskmelon</name>
    <dbReference type="NCBI Taxonomy" id="3656"/>
    <lineage>
        <taxon>Eukaryota</taxon>
        <taxon>Viridiplantae</taxon>
        <taxon>Streptophyta</taxon>
        <taxon>Embryophyta</taxon>
        <taxon>Tracheophyta</taxon>
        <taxon>Spermatophyta</taxon>
        <taxon>Magnoliopsida</taxon>
        <taxon>eudicotyledons</taxon>
        <taxon>Gunneridae</taxon>
        <taxon>Pentapetalae</taxon>
        <taxon>rosids</taxon>
        <taxon>fabids</taxon>
        <taxon>Cucurbitales</taxon>
        <taxon>Cucurbitaceae</taxon>
        <taxon>Benincaseae</taxon>
        <taxon>Cucumis</taxon>
    </lineage>
</organism>
<dbReference type="EnsemblPlants" id="MELO3C029135.2.1">
    <property type="protein sequence ID" value="MELO3C029135.2.1"/>
    <property type="gene ID" value="MELO3C029135.2"/>
</dbReference>
<name>A0A9I9E5P1_CUCME</name>
<accession>A0A9I9E5P1</accession>
<evidence type="ECO:0000313" key="1">
    <source>
        <dbReference type="EnsemblPlants" id="MELO3C029135.2.1"/>
    </source>
</evidence>